<comment type="caution">
    <text evidence="2">The sequence shown here is derived from an EMBL/GenBank/DDBJ whole genome shotgun (WGS) entry which is preliminary data.</text>
</comment>
<dbReference type="EMBL" id="JBHUEQ010000025">
    <property type="protein sequence ID" value="MFD1746498.1"/>
    <property type="molecule type" value="Genomic_DNA"/>
</dbReference>
<name>A0ABW4M4Z4_9HYPH</name>
<reference evidence="3" key="1">
    <citation type="journal article" date="2019" name="Int. J. Syst. Evol. Microbiol.">
        <title>The Global Catalogue of Microorganisms (GCM) 10K type strain sequencing project: providing services to taxonomists for standard genome sequencing and annotation.</title>
        <authorList>
            <consortium name="The Broad Institute Genomics Platform"/>
            <consortium name="The Broad Institute Genome Sequencing Center for Infectious Disease"/>
            <person name="Wu L."/>
            <person name="Ma J."/>
        </authorList>
    </citation>
    <scope>NUCLEOTIDE SEQUENCE [LARGE SCALE GENOMIC DNA]</scope>
    <source>
        <strain evidence="3">CG52</strain>
    </source>
</reference>
<proteinExistence type="predicted"/>
<organism evidence="2 3">
    <name type="scientific">Rhizobium helianthi</name>
    <dbReference type="NCBI Taxonomy" id="1132695"/>
    <lineage>
        <taxon>Bacteria</taxon>
        <taxon>Pseudomonadati</taxon>
        <taxon>Pseudomonadota</taxon>
        <taxon>Alphaproteobacteria</taxon>
        <taxon>Hyphomicrobiales</taxon>
        <taxon>Rhizobiaceae</taxon>
        <taxon>Rhizobium/Agrobacterium group</taxon>
        <taxon>Rhizobium</taxon>
    </lineage>
</organism>
<evidence type="ECO:0000256" key="1">
    <source>
        <dbReference type="SAM" id="MobiDB-lite"/>
    </source>
</evidence>
<dbReference type="Proteomes" id="UP001597322">
    <property type="component" value="Unassembled WGS sequence"/>
</dbReference>
<feature type="region of interest" description="Disordered" evidence="1">
    <location>
        <begin position="1"/>
        <end position="47"/>
    </location>
</feature>
<dbReference type="RefSeq" id="WP_377402260.1">
    <property type="nucleotide sequence ID" value="NZ_JBHUEQ010000025.1"/>
</dbReference>
<accession>A0ABW4M4Z4</accession>
<gene>
    <name evidence="2" type="ORF">ACFSE1_13585</name>
</gene>
<evidence type="ECO:0000313" key="2">
    <source>
        <dbReference type="EMBL" id="MFD1746498.1"/>
    </source>
</evidence>
<feature type="compositionally biased region" description="Basic and acidic residues" evidence="1">
    <location>
        <begin position="22"/>
        <end position="40"/>
    </location>
</feature>
<protein>
    <submittedName>
        <fullName evidence="2">Uncharacterized protein</fullName>
    </submittedName>
</protein>
<evidence type="ECO:0000313" key="3">
    <source>
        <dbReference type="Proteomes" id="UP001597322"/>
    </source>
</evidence>
<sequence length="63" mass="6929">MIGTEENADKRTMNARLIASSGEHDHGSGGHNDGDRHEQLGEALYNLDADDGSFCRQSFNSHR</sequence>
<keyword evidence="3" id="KW-1185">Reference proteome</keyword>